<sequence>MECLIRICFPLLQPHTLHLRDREMETQRRMRNKQGL</sequence>
<dbReference type="EMBL" id="GBXM01018738">
    <property type="protein sequence ID" value="JAH89839.1"/>
    <property type="molecule type" value="Transcribed_RNA"/>
</dbReference>
<reference evidence="1" key="2">
    <citation type="journal article" date="2015" name="Fish Shellfish Immunol.">
        <title>Early steps in the European eel (Anguilla anguilla)-Vibrio vulnificus interaction in the gills: Role of the RtxA13 toxin.</title>
        <authorList>
            <person name="Callol A."/>
            <person name="Pajuelo D."/>
            <person name="Ebbesson L."/>
            <person name="Teles M."/>
            <person name="MacKenzie S."/>
            <person name="Amaro C."/>
        </authorList>
    </citation>
    <scope>NUCLEOTIDE SEQUENCE</scope>
</reference>
<accession>A0A0E9WHH2</accession>
<reference evidence="1" key="1">
    <citation type="submission" date="2014-11" db="EMBL/GenBank/DDBJ databases">
        <authorList>
            <person name="Amaro Gonzalez C."/>
        </authorList>
    </citation>
    <scope>NUCLEOTIDE SEQUENCE</scope>
</reference>
<protein>
    <submittedName>
        <fullName evidence="1">Uncharacterized protein</fullName>
    </submittedName>
</protein>
<organism evidence="1">
    <name type="scientific">Anguilla anguilla</name>
    <name type="common">European freshwater eel</name>
    <name type="synonym">Muraena anguilla</name>
    <dbReference type="NCBI Taxonomy" id="7936"/>
    <lineage>
        <taxon>Eukaryota</taxon>
        <taxon>Metazoa</taxon>
        <taxon>Chordata</taxon>
        <taxon>Craniata</taxon>
        <taxon>Vertebrata</taxon>
        <taxon>Euteleostomi</taxon>
        <taxon>Actinopterygii</taxon>
        <taxon>Neopterygii</taxon>
        <taxon>Teleostei</taxon>
        <taxon>Anguilliformes</taxon>
        <taxon>Anguillidae</taxon>
        <taxon>Anguilla</taxon>
    </lineage>
</organism>
<evidence type="ECO:0000313" key="1">
    <source>
        <dbReference type="EMBL" id="JAH89839.1"/>
    </source>
</evidence>
<dbReference type="AlphaFoldDB" id="A0A0E9WHH2"/>
<proteinExistence type="predicted"/>
<name>A0A0E9WHH2_ANGAN</name>